<sequence length="451" mass="49994">MLMRNVVAARLFKTGFRLSQDCTPCVEVDDFGLSCFLGHVKGQGMATALYGTGHVLESLNHFRFVAMKEPSKPLSRSNLAAALGKIAMDVDERFLARAQQAYLTLMGQSQRNGDAMSKEQVILKALRSRRVETYLYALNPLHRPSAPDRDKQWTSSIIGECFKTVELSSQSSREASSSIAADGIHVLVDLMGYTRGNQISLFSFRPSPLLLAFKGYMSTTGLDYFTLVTDITASPPELRSVYTERFAYIPGSFFISGHKINHKNVLDNSGSKAPKREEQEQPGEDRLLGQGQIHEIIHQDRLLLCSFNSLYKVQPAKVHMSGVEQATSRCHLTSSRWAGVPLVTLPNITMASRVAASILRGSSYEELVARNVADYVDIAHRLATTPRLLANLRASIQKSRTVWALHDHETWASRFSALCWLMWDLFDAAQDAVSPHVVLASSPHPSPPSCP</sequence>
<dbReference type="EnsemblProtists" id="EKX34101">
    <property type="protein sequence ID" value="EKX34101"/>
    <property type="gene ID" value="GUITHDRAFT_119709"/>
</dbReference>
<keyword evidence="2" id="KW-0808">Transferase</keyword>
<protein>
    <recommendedName>
        <fullName evidence="6">O-GlcNAc transferase C-terminal domain-containing protein</fullName>
    </recommendedName>
</protein>
<feature type="domain" description="O-GlcNAc transferase C-terminal" evidence="6">
    <location>
        <begin position="336"/>
        <end position="413"/>
    </location>
</feature>
<reference evidence="7 9" key="1">
    <citation type="journal article" date="2012" name="Nature">
        <title>Algal genomes reveal evolutionary mosaicism and the fate of nucleomorphs.</title>
        <authorList>
            <consortium name="DOE Joint Genome Institute"/>
            <person name="Curtis B.A."/>
            <person name="Tanifuji G."/>
            <person name="Burki F."/>
            <person name="Gruber A."/>
            <person name="Irimia M."/>
            <person name="Maruyama S."/>
            <person name="Arias M.C."/>
            <person name="Ball S.G."/>
            <person name="Gile G.H."/>
            <person name="Hirakawa Y."/>
            <person name="Hopkins J.F."/>
            <person name="Kuo A."/>
            <person name="Rensing S.A."/>
            <person name="Schmutz J."/>
            <person name="Symeonidi A."/>
            <person name="Elias M."/>
            <person name="Eveleigh R.J."/>
            <person name="Herman E.K."/>
            <person name="Klute M.J."/>
            <person name="Nakayama T."/>
            <person name="Obornik M."/>
            <person name="Reyes-Prieto A."/>
            <person name="Armbrust E.V."/>
            <person name="Aves S.J."/>
            <person name="Beiko R.G."/>
            <person name="Coutinho P."/>
            <person name="Dacks J.B."/>
            <person name="Durnford D.G."/>
            <person name="Fast N.M."/>
            <person name="Green B.R."/>
            <person name="Grisdale C.J."/>
            <person name="Hempel F."/>
            <person name="Henrissat B."/>
            <person name="Hoppner M.P."/>
            <person name="Ishida K."/>
            <person name="Kim E."/>
            <person name="Koreny L."/>
            <person name="Kroth P.G."/>
            <person name="Liu Y."/>
            <person name="Malik S.B."/>
            <person name="Maier U.G."/>
            <person name="McRose D."/>
            <person name="Mock T."/>
            <person name="Neilson J.A."/>
            <person name="Onodera N.T."/>
            <person name="Poole A.M."/>
            <person name="Pritham E.J."/>
            <person name="Richards T.A."/>
            <person name="Rocap G."/>
            <person name="Roy S.W."/>
            <person name="Sarai C."/>
            <person name="Schaack S."/>
            <person name="Shirato S."/>
            <person name="Slamovits C.H."/>
            <person name="Spencer D.F."/>
            <person name="Suzuki S."/>
            <person name="Worden A.Z."/>
            <person name="Zauner S."/>
            <person name="Barry K."/>
            <person name="Bell C."/>
            <person name="Bharti A.K."/>
            <person name="Crow J.A."/>
            <person name="Grimwood J."/>
            <person name="Kramer R."/>
            <person name="Lindquist E."/>
            <person name="Lucas S."/>
            <person name="Salamov A."/>
            <person name="McFadden G.I."/>
            <person name="Lane C.E."/>
            <person name="Keeling P.J."/>
            <person name="Gray M.W."/>
            <person name="Grigoriev I.V."/>
            <person name="Archibald J.M."/>
        </authorList>
    </citation>
    <scope>NUCLEOTIDE SEQUENCE</scope>
    <source>
        <strain evidence="7 9">CCMP2712</strain>
    </source>
</reference>
<dbReference type="Pfam" id="PF13844">
    <property type="entry name" value="Glyco_transf_41"/>
    <property type="match status" value="2"/>
</dbReference>
<evidence type="ECO:0000313" key="9">
    <source>
        <dbReference type="Proteomes" id="UP000011087"/>
    </source>
</evidence>
<dbReference type="AlphaFoldDB" id="L1ICX4"/>
<dbReference type="PANTHER" id="PTHR44998">
    <property type="match status" value="1"/>
</dbReference>
<dbReference type="STRING" id="905079.L1ICX4"/>
<dbReference type="PANTHER" id="PTHR44998:SF1">
    <property type="entry name" value="UDP-N-ACETYLGLUCOSAMINE--PEPTIDE N-ACETYLGLUCOSAMINYLTRANSFERASE 110 KDA SUBUNIT"/>
    <property type="match status" value="1"/>
</dbReference>
<dbReference type="OrthoDB" id="421121at2759"/>
<dbReference type="KEGG" id="gtt:GUITHDRAFT_119709"/>
<proteinExistence type="predicted"/>
<dbReference type="PaxDb" id="55529-EKX34101"/>
<evidence type="ECO:0000256" key="5">
    <source>
        <dbReference type="SAM" id="MobiDB-lite"/>
    </source>
</evidence>
<feature type="region of interest" description="Disordered" evidence="5">
    <location>
        <begin position="265"/>
        <end position="285"/>
    </location>
</feature>
<comment type="pathway">
    <text evidence="1">Protein modification; protein glycosylation.</text>
</comment>
<dbReference type="Gene3D" id="3.40.50.2000">
    <property type="entry name" value="Glycogen Phosphorylase B"/>
    <property type="match status" value="1"/>
</dbReference>
<keyword evidence="9" id="KW-1185">Reference proteome</keyword>
<evidence type="ECO:0000256" key="4">
    <source>
        <dbReference type="ARBA" id="ARBA00022803"/>
    </source>
</evidence>
<dbReference type="HOGENOM" id="CLU_607573_0_0_1"/>
<reference evidence="9" key="2">
    <citation type="submission" date="2012-11" db="EMBL/GenBank/DDBJ databases">
        <authorList>
            <person name="Kuo A."/>
            <person name="Curtis B.A."/>
            <person name="Tanifuji G."/>
            <person name="Burki F."/>
            <person name="Gruber A."/>
            <person name="Irimia M."/>
            <person name="Maruyama S."/>
            <person name="Arias M.C."/>
            <person name="Ball S.G."/>
            <person name="Gile G.H."/>
            <person name="Hirakawa Y."/>
            <person name="Hopkins J.F."/>
            <person name="Rensing S.A."/>
            <person name="Schmutz J."/>
            <person name="Symeonidi A."/>
            <person name="Elias M."/>
            <person name="Eveleigh R.J."/>
            <person name="Herman E.K."/>
            <person name="Klute M.J."/>
            <person name="Nakayama T."/>
            <person name="Obornik M."/>
            <person name="Reyes-Prieto A."/>
            <person name="Armbrust E.V."/>
            <person name="Aves S.J."/>
            <person name="Beiko R.G."/>
            <person name="Coutinho P."/>
            <person name="Dacks J.B."/>
            <person name="Durnford D.G."/>
            <person name="Fast N.M."/>
            <person name="Green B.R."/>
            <person name="Grisdale C."/>
            <person name="Hempe F."/>
            <person name="Henrissat B."/>
            <person name="Hoppner M.P."/>
            <person name="Ishida K.-I."/>
            <person name="Kim E."/>
            <person name="Koreny L."/>
            <person name="Kroth P.G."/>
            <person name="Liu Y."/>
            <person name="Malik S.-B."/>
            <person name="Maier U.G."/>
            <person name="McRose D."/>
            <person name="Mock T."/>
            <person name="Neilson J.A."/>
            <person name="Onodera N.T."/>
            <person name="Poole A.M."/>
            <person name="Pritham E.J."/>
            <person name="Richards T.A."/>
            <person name="Rocap G."/>
            <person name="Roy S.W."/>
            <person name="Sarai C."/>
            <person name="Schaack S."/>
            <person name="Shirato S."/>
            <person name="Slamovits C.H."/>
            <person name="Spencer D.F."/>
            <person name="Suzuki S."/>
            <person name="Worden A.Z."/>
            <person name="Zauner S."/>
            <person name="Barry K."/>
            <person name="Bell C."/>
            <person name="Bharti A.K."/>
            <person name="Crow J.A."/>
            <person name="Grimwood J."/>
            <person name="Kramer R."/>
            <person name="Lindquist E."/>
            <person name="Lucas S."/>
            <person name="Salamov A."/>
            <person name="McFadden G.I."/>
            <person name="Lane C.E."/>
            <person name="Keeling P.J."/>
            <person name="Gray M.W."/>
            <person name="Grigoriev I.V."/>
            <person name="Archibald J.M."/>
        </authorList>
    </citation>
    <scope>NUCLEOTIDE SEQUENCE</scope>
    <source>
        <strain evidence="9">CCMP2712</strain>
    </source>
</reference>
<dbReference type="eggNOG" id="KOG4626">
    <property type="taxonomic scope" value="Eukaryota"/>
</dbReference>
<reference evidence="8" key="3">
    <citation type="submission" date="2015-06" db="UniProtKB">
        <authorList>
            <consortium name="EnsemblProtists"/>
        </authorList>
    </citation>
    <scope>IDENTIFICATION</scope>
</reference>
<evidence type="ECO:0000259" key="6">
    <source>
        <dbReference type="Pfam" id="PF13844"/>
    </source>
</evidence>
<gene>
    <name evidence="7" type="ORF">GUITHDRAFT_119709</name>
</gene>
<accession>L1ICX4</accession>
<dbReference type="GeneID" id="17290843"/>
<dbReference type="RefSeq" id="XP_005821081.1">
    <property type="nucleotide sequence ID" value="XM_005821024.1"/>
</dbReference>
<dbReference type="Gene3D" id="3.40.50.11380">
    <property type="match status" value="1"/>
</dbReference>
<feature type="domain" description="O-GlcNAc transferase C-terminal" evidence="6">
    <location>
        <begin position="126"/>
        <end position="268"/>
    </location>
</feature>
<evidence type="ECO:0000313" key="7">
    <source>
        <dbReference type="EMBL" id="EKX34101.1"/>
    </source>
</evidence>
<evidence type="ECO:0000256" key="3">
    <source>
        <dbReference type="ARBA" id="ARBA00022737"/>
    </source>
</evidence>
<name>L1ICX4_GUITC</name>
<dbReference type="InterPro" id="IPR029489">
    <property type="entry name" value="OGT/SEC/SPY_C"/>
</dbReference>
<evidence type="ECO:0000256" key="1">
    <source>
        <dbReference type="ARBA" id="ARBA00004922"/>
    </source>
</evidence>
<keyword evidence="3" id="KW-0677">Repeat</keyword>
<dbReference type="EMBL" id="JH993119">
    <property type="protein sequence ID" value="EKX34101.1"/>
    <property type="molecule type" value="Genomic_DNA"/>
</dbReference>
<keyword evidence="4" id="KW-0802">TPR repeat</keyword>
<dbReference type="Proteomes" id="UP000011087">
    <property type="component" value="Unassembled WGS sequence"/>
</dbReference>
<dbReference type="GO" id="GO:0016757">
    <property type="term" value="F:glycosyltransferase activity"/>
    <property type="evidence" value="ECO:0007669"/>
    <property type="project" value="TreeGrafter"/>
</dbReference>
<feature type="compositionally biased region" description="Basic and acidic residues" evidence="5">
    <location>
        <begin position="274"/>
        <end position="285"/>
    </location>
</feature>
<evidence type="ECO:0000256" key="2">
    <source>
        <dbReference type="ARBA" id="ARBA00022679"/>
    </source>
</evidence>
<dbReference type="GO" id="GO:0006493">
    <property type="term" value="P:protein O-linked glycosylation"/>
    <property type="evidence" value="ECO:0007669"/>
    <property type="project" value="TreeGrafter"/>
</dbReference>
<evidence type="ECO:0000313" key="8">
    <source>
        <dbReference type="EnsemblProtists" id="EKX34101"/>
    </source>
</evidence>
<organism evidence="7">
    <name type="scientific">Guillardia theta (strain CCMP2712)</name>
    <name type="common">Cryptophyte</name>
    <dbReference type="NCBI Taxonomy" id="905079"/>
    <lineage>
        <taxon>Eukaryota</taxon>
        <taxon>Cryptophyceae</taxon>
        <taxon>Pyrenomonadales</taxon>
        <taxon>Geminigeraceae</taxon>
        <taxon>Guillardia</taxon>
    </lineage>
</organism>